<name>A0A3B0YW33_9ZZZZ</name>
<proteinExistence type="predicted"/>
<reference evidence="1" key="1">
    <citation type="submission" date="2018-06" db="EMBL/GenBank/DDBJ databases">
        <authorList>
            <person name="Zhirakovskaya E."/>
        </authorList>
    </citation>
    <scope>NUCLEOTIDE SEQUENCE</scope>
</reference>
<dbReference type="AlphaFoldDB" id="A0A3B0YW33"/>
<sequence length="125" mass="14032">MEQIARLSEVMLMGDRESYIAQLRRMVEKINERLPDDPLSQVDLGIVLSQEGGFSEIIRNYAPLLQQALETSILDAEASGDPDGAPAIQLQKLITTDLIDFHKQEIKRLEVALDRCRNCNVPLNA</sequence>
<gene>
    <name evidence="1" type="ORF">MNBD_GAMMA18-912</name>
</gene>
<organism evidence="1">
    <name type="scientific">hydrothermal vent metagenome</name>
    <dbReference type="NCBI Taxonomy" id="652676"/>
    <lineage>
        <taxon>unclassified sequences</taxon>
        <taxon>metagenomes</taxon>
        <taxon>ecological metagenomes</taxon>
    </lineage>
</organism>
<protein>
    <submittedName>
        <fullName evidence="1">Uncharacterized protein</fullName>
    </submittedName>
</protein>
<evidence type="ECO:0000313" key="1">
    <source>
        <dbReference type="EMBL" id="VAW85218.1"/>
    </source>
</evidence>
<dbReference type="EMBL" id="UOFP01000085">
    <property type="protein sequence ID" value="VAW85218.1"/>
    <property type="molecule type" value="Genomic_DNA"/>
</dbReference>
<accession>A0A3B0YW33</accession>